<reference evidence="1 2" key="1">
    <citation type="journal article" date="2019" name="Nat. Ecol. Evol.">
        <title>Megaphylogeny resolves global patterns of mushroom evolution.</title>
        <authorList>
            <person name="Varga T."/>
            <person name="Krizsan K."/>
            <person name="Foldi C."/>
            <person name="Dima B."/>
            <person name="Sanchez-Garcia M."/>
            <person name="Sanchez-Ramirez S."/>
            <person name="Szollosi G.J."/>
            <person name="Szarkandi J.G."/>
            <person name="Papp V."/>
            <person name="Albert L."/>
            <person name="Andreopoulos W."/>
            <person name="Angelini C."/>
            <person name="Antonin V."/>
            <person name="Barry K.W."/>
            <person name="Bougher N.L."/>
            <person name="Buchanan P."/>
            <person name="Buyck B."/>
            <person name="Bense V."/>
            <person name="Catcheside P."/>
            <person name="Chovatia M."/>
            <person name="Cooper J."/>
            <person name="Damon W."/>
            <person name="Desjardin D."/>
            <person name="Finy P."/>
            <person name="Geml J."/>
            <person name="Haridas S."/>
            <person name="Hughes K."/>
            <person name="Justo A."/>
            <person name="Karasinski D."/>
            <person name="Kautmanova I."/>
            <person name="Kiss B."/>
            <person name="Kocsube S."/>
            <person name="Kotiranta H."/>
            <person name="LaButti K.M."/>
            <person name="Lechner B.E."/>
            <person name="Liimatainen K."/>
            <person name="Lipzen A."/>
            <person name="Lukacs Z."/>
            <person name="Mihaltcheva S."/>
            <person name="Morgado L.N."/>
            <person name="Niskanen T."/>
            <person name="Noordeloos M.E."/>
            <person name="Ohm R.A."/>
            <person name="Ortiz-Santana B."/>
            <person name="Ovrebo C."/>
            <person name="Racz N."/>
            <person name="Riley R."/>
            <person name="Savchenko A."/>
            <person name="Shiryaev A."/>
            <person name="Soop K."/>
            <person name="Spirin V."/>
            <person name="Szebenyi C."/>
            <person name="Tomsovsky M."/>
            <person name="Tulloss R.E."/>
            <person name="Uehling J."/>
            <person name="Grigoriev I.V."/>
            <person name="Vagvolgyi C."/>
            <person name="Papp T."/>
            <person name="Martin F.M."/>
            <person name="Miettinen O."/>
            <person name="Hibbett D.S."/>
            <person name="Nagy L.G."/>
        </authorList>
    </citation>
    <scope>NUCLEOTIDE SEQUENCE [LARGE SCALE GENOMIC DNA]</scope>
    <source>
        <strain evidence="1 2">NL-1719</strain>
    </source>
</reference>
<organism evidence="1 2">
    <name type="scientific">Pluteus cervinus</name>
    <dbReference type="NCBI Taxonomy" id="181527"/>
    <lineage>
        <taxon>Eukaryota</taxon>
        <taxon>Fungi</taxon>
        <taxon>Dikarya</taxon>
        <taxon>Basidiomycota</taxon>
        <taxon>Agaricomycotina</taxon>
        <taxon>Agaricomycetes</taxon>
        <taxon>Agaricomycetidae</taxon>
        <taxon>Agaricales</taxon>
        <taxon>Pluteineae</taxon>
        <taxon>Pluteaceae</taxon>
        <taxon>Pluteus</taxon>
    </lineage>
</organism>
<evidence type="ECO:0000313" key="2">
    <source>
        <dbReference type="Proteomes" id="UP000308600"/>
    </source>
</evidence>
<name>A0ACD3AFL6_9AGAR</name>
<dbReference type="Proteomes" id="UP000308600">
    <property type="component" value="Unassembled WGS sequence"/>
</dbReference>
<keyword evidence="2" id="KW-1185">Reference proteome</keyword>
<gene>
    <name evidence="1" type="ORF">BDN72DRAFT_265175</name>
</gene>
<proteinExistence type="predicted"/>
<dbReference type="EMBL" id="ML208474">
    <property type="protein sequence ID" value="TFK64440.1"/>
    <property type="molecule type" value="Genomic_DNA"/>
</dbReference>
<sequence length="189" mass="21098">MPKDDKPQIDTFKTKVTESGIVVTILTFLLTCLFKYFTRGAVPLDVRTITSSGLVCRSPTAVIQKWAINTFLPDADGRPAPVEYTLNHHKPHRLSLIDIDHRDMMMAVHVDNVLRGQTTDFAIDTNMDCGEDIGTCLQLNFSGGVVVVPPGDHTVKITWVGKEFVPGTNEMNWGGDYSRRFKWQIEGCS</sequence>
<accession>A0ACD3AFL6</accession>
<evidence type="ECO:0000313" key="1">
    <source>
        <dbReference type="EMBL" id="TFK64440.1"/>
    </source>
</evidence>
<protein>
    <submittedName>
        <fullName evidence="1">Uncharacterized protein</fullName>
    </submittedName>
</protein>